<gene>
    <name evidence="1" type="ORF">LH47_02534</name>
</gene>
<dbReference type="RefSeq" id="WP_043968049.1">
    <property type="nucleotide sequence ID" value="NZ_JXTH01000068.1"/>
</dbReference>
<dbReference type="PATRIC" id="fig|404937.3.peg.2747"/>
<protein>
    <submittedName>
        <fullName evidence="1">Uncharacterized protein</fullName>
    </submittedName>
</protein>
<keyword evidence="2" id="KW-1185">Reference proteome</keyword>
<name>A0A0D0RVD6_9BACL</name>
<proteinExistence type="predicted"/>
<evidence type="ECO:0000313" key="1">
    <source>
        <dbReference type="EMBL" id="KIQ93375.1"/>
    </source>
</evidence>
<accession>A0A0D0RVD6</accession>
<organism evidence="1 2">
    <name type="scientific">Anoxybacillus thermarum</name>
    <dbReference type="NCBI Taxonomy" id="404937"/>
    <lineage>
        <taxon>Bacteria</taxon>
        <taxon>Bacillati</taxon>
        <taxon>Bacillota</taxon>
        <taxon>Bacilli</taxon>
        <taxon>Bacillales</taxon>
        <taxon>Anoxybacillaceae</taxon>
        <taxon>Anoxybacillus</taxon>
    </lineage>
</organism>
<dbReference type="AlphaFoldDB" id="A0A0D0RVD6"/>
<comment type="caution">
    <text evidence="1">The sequence shown here is derived from an EMBL/GenBank/DDBJ whole genome shotgun (WGS) entry which is preliminary data.</text>
</comment>
<evidence type="ECO:0000313" key="2">
    <source>
        <dbReference type="Proteomes" id="UP000032102"/>
    </source>
</evidence>
<sequence>MPYPIWIRLEYQNDVGRIVGFTGSIQSESALIEVLERYEITRERLVSVWINGKAYPTSKLDRFFSKI</sequence>
<dbReference type="Proteomes" id="UP000032102">
    <property type="component" value="Unassembled WGS sequence"/>
</dbReference>
<dbReference type="EMBL" id="JXTH01000068">
    <property type="protein sequence ID" value="KIQ93375.1"/>
    <property type="molecule type" value="Genomic_DNA"/>
</dbReference>
<reference evidence="1 2" key="1">
    <citation type="submission" date="2015-01" db="EMBL/GenBank/DDBJ databases">
        <title>Draft genome of Anoxybacillus thermarum strain AF/04.</title>
        <authorList>
            <person name="Poli A."/>
            <person name="Nicolaus B."/>
            <person name="Chan K.-G."/>
            <person name="Kahar U.M."/>
            <person name="Yaakob A.S."/>
            <person name="Chan C.S."/>
            <person name="Goh K.M."/>
        </authorList>
    </citation>
    <scope>NUCLEOTIDE SEQUENCE [LARGE SCALE GENOMIC DNA]</scope>
    <source>
        <strain evidence="1 2">AF/04</strain>
    </source>
</reference>